<name>A0A814JSX2_9BILA</name>
<evidence type="ECO:0000313" key="7">
    <source>
        <dbReference type="EMBL" id="CAF3810199.1"/>
    </source>
</evidence>
<dbReference type="EMBL" id="CAJOBA010000476">
    <property type="protein sequence ID" value="CAF3535263.1"/>
    <property type="molecule type" value="Genomic_DNA"/>
</dbReference>
<feature type="repeat" description="TPR" evidence="3">
    <location>
        <begin position="500"/>
        <end position="533"/>
    </location>
</feature>
<comment type="caution">
    <text evidence="5">The sequence shown here is derived from an EMBL/GenBank/DDBJ whole genome shotgun (WGS) entry which is preliminary data.</text>
</comment>
<gene>
    <name evidence="5" type="ORF">GPM918_LOCUS15722</name>
    <name evidence="4" type="ORF">OVA965_LOCUS2285</name>
    <name evidence="7" type="ORF">SRO942_LOCUS15722</name>
    <name evidence="6" type="ORF">TMI583_LOCUS2285</name>
</gene>
<evidence type="ECO:0000256" key="3">
    <source>
        <dbReference type="PROSITE-ProRule" id="PRU00339"/>
    </source>
</evidence>
<dbReference type="SUPFAM" id="SSF56399">
    <property type="entry name" value="ADP-ribosylation"/>
    <property type="match status" value="1"/>
</dbReference>
<dbReference type="Pfam" id="PF13424">
    <property type="entry name" value="TPR_12"/>
    <property type="match status" value="1"/>
</dbReference>
<feature type="repeat" description="TPR" evidence="3">
    <location>
        <begin position="625"/>
        <end position="658"/>
    </location>
</feature>
<dbReference type="PANTHER" id="PTHR45641">
    <property type="entry name" value="TETRATRICOPEPTIDE REPEAT PROTEIN (AFU_ORTHOLOGUE AFUA_6G03870)"/>
    <property type="match status" value="1"/>
</dbReference>
<dbReference type="Proteomes" id="UP000681722">
    <property type="component" value="Unassembled WGS sequence"/>
</dbReference>
<protein>
    <submittedName>
        <fullName evidence="5">Uncharacterized protein</fullName>
    </submittedName>
</protein>
<evidence type="ECO:0000256" key="2">
    <source>
        <dbReference type="ARBA" id="ARBA00022803"/>
    </source>
</evidence>
<dbReference type="PROSITE" id="PS50293">
    <property type="entry name" value="TPR_REGION"/>
    <property type="match status" value="1"/>
</dbReference>
<dbReference type="Proteomes" id="UP000663829">
    <property type="component" value="Unassembled WGS sequence"/>
</dbReference>
<reference evidence="5" key="1">
    <citation type="submission" date="2021-02" db="EMBL/GenBank/DDBJ databases">
        <authorList>
            <person name="Nowell W R."/>
        </authorList>
    </citation>
    <scope>NUCLEOTIDE SEQUENCE</scope>
</reference>
<keyword evidence="8" id="KW-1185">Reference proteome</keyword>
<dbReference type="EMBL" id="CAJNOQ010004001">
    <property type="protein sequence ID" value="CAF1039901.1"/>
    <property type="molecule type" value="Genomic_DNA"/>
</dbReference>
<dbReference type="PROSITE" id="PS50005">
    <property type="entry name" value="TPR"/>
    <property type="match status" value="2"/>
</dbReference>
<dbReference type="Gene3D" id="1.25.40.10">
    <property type="entry name" value="Tetratricopeptide repeat domain"/>
    <property type="match status" value="2"/>
</dbReference>
<dbReference type="OrthoDB" id="10658089at2759"/>
<dbReference type="InterPro" id="IPR019734">
    <property type="entry name" value="TPR_rpt"/>
</dbReference>
<dbReference type="InterPro" id="IPR011990">
    <property type="entry name" value="TPR-like_helical_dom_sf"/>
</dbReference>
<dbReference type="EMBL" id="CAJNOK010000476">
    <property type="protein sequence ID" value="CAF0756005.1"/>
    <property type="molecule type" value="Genomic_DNA"/>
</dbReference>
<organism evidence="5 8">
    <name type="scientific">Didymodactylos carnosus</name>
    <dbReference type="NCBI Taxonomy" id="1234261"/>
    <lineage>
        <taxon>Eukaryota</taxon>
        <taxon>Metazoa</taxon>
        <taxon>Spiralia</taxon>
        <taxon>Gnathifera</taxon>
        <taxon>Rotifera</taxon>
        <taxon>Eurotatoria</taxon>
        <taxon>Bdelloidea</taxon>
        <taxon>Philodinida</taxon>
        <taxon>Philodinidae</taxon>
        <taxon>Didymodactylos</taxon>
    </lineage>
</organism>
<keyword evidence="1" id="KW-0677">Repeat</keyword>
<dbReference type="Proteomes" id="UP000682733">
    <property type="component" value="Unassembled WGS sequence"/>
</dbReference>
<dbReference type="SMART" id="SM00028">
    <property type="entry name" value="TPR"/>
    <property type="match status" value="2"/>
</dbReference>
<dbReference type="AlphaFoldDB" id="A0A814JSX2"/>
<dbReference type="SUPFAM" id="SSF48452">
    <property type="entry name" value="TPR-like"/>
    <property type="match status" value="2"/>
</dbReference>
<dbReference type="Proteomes" id="UP000677228">
    <property type="component" value="Unassembled WGS sequence"/>
</dbReference>
<proteinExistence type="predicted"/>
<accession>A0A814JSX2</accession>
<evidence type="ECO:0000313" key="5">
    <source>
        <dbReference type="EMBL" id="CAF1039901.1"/>
    </source>
</evidence>
<keyword evidence="2 3" id="KW-0802">TPR repeat</keyword>
<evidence type="ECO:0000313" key="8">
    <source>
        <dbReference type="Proteomes" id="UP000663829"/>
    </source>
</evidence>
<evidence type="ECO:0000313" key="4">
    <source>
        <dbReference type="EMBL" id="CAF0756005.1"/>
    </source>
</evidence>
<dbReference type="EMBL" id="CAJOBC010004001">
    <property type="protein sequence ID" value="CAF3810199.1"/>
    <property type="molecule type" value="Genomic_DNA"/>
</dbReference>
<evidence type="ECO:0000313" key="6">
    <source>
        <dbReference type="EMBL" id="CAF3535263.1"/>
    </source>
</evidence>
<evidence type="ECO:0000256" key="1">
    <source>
        <dbReference type="ARBA" id="ARBA00022737"/>
    </source>
</evidence>
<sequence length="1118" mass="130327">MGAGCCKRLKRSVVHPVDNTSSDLINHTTNGNLTTILRKLNELSISVDVLDNESPTTINYGTNSSAIYEPKETSEDVIVVLFYDDSEYSSNLRQLAEQSFISHMKTFDNIERFFLYIKWIVNEKILLIIPRYYLPRLEVIYRLRTIDSIIVYQGGDDQNDRFLNAYPKIKKIFLKEQDQQLITECIKEQIKIIHKNLLEISVFDLKQNSTSQLTTESASFLWYLTVTGAFKEMNAIKNIPREYDNMIQICKRIYSSNQFELENIETFRHSYASSTALDWYKSEECTVARILKKALRIKDIYVLYSLRLFLVDLIDHLKSIEQQVTSDTIAYFSLKMTPKEISRFHNQSQTIFLICINGLLSTTLDLDSILDCLKNETHDTTHLKSVIIEIKINNGDSVAYVNGNNKREIWFNLGTVFRIENVTTDTESELTTIHLSVATKDGFDSLLNYIQKTKQEFEDTSMTVIFGRLLFSMEQYRKAHEYYHLLLHQYKNTINFSLQANIHRNIGHIYLERENLKAALIHYNHAIDLFNNSPDSIPQHLAKTLIDISKLYTMSNEDANDIDVPADHITQYAEKGIKILLDNSSASRIFEYYGILNCDNLENSLHYFQLQLQIYEETNEQSHIASTLEQIGLIYFKQNEYKQAVRYFECALQIYDIILPFNHPKLVYNMRLLALTVKNIEGNERIYWAYFRKVLEMEHSIYPEDHIKAYFSSDDAIASVIVDDNETFQVCNNRKLEEQFNSCIWFRDFDTVQCLDVVSYEYFKACNFDDCVDIMKIALEIEQELVPLPDKSVADKLKLCGVAYRSRLSSLNSEHDSDTRGDWSYLEMENEDDMIVFDGRKQIVVWIDENLNVTDKQEFFAKIKAFEMTNLNLFDNITLAIAFMMNTPFKHYQVVVQEKLADEFFETQKYAQLQNKNCNTLCVFVFEWNKNEENKMEVERGTYDKYLSYLPCSKQCWPEMLTVSERCLSISNNRTLLFNFCTRPSSDDYYILMLFNHTKTNGCWIENLTSQVVTPNRAFLPCGSLTQNNLDGVTNFVDNQSVKNFKNYVEGFFQAWEAQLPPPPIPSAMGFQFCSLDTVPEIFDYLRIPNFNEKHEKFVIQITSITLSLAIKERVLSS</sequence>
<dbReference type="PANTHER" id="PTHR45641:SF19">
    <property type="entry name" value="NEPHROCYSTIN-3"/>
    <property type="match status" value="1"/>
</dbReference>